<dbReference type="PROSITE" id="PS51354">
    <property type="entry name" value="GLUTAREDOXIN_2"/>
    <property type="match status" value="1"/>
</dbReference>
<comment type="similarity">
    <text evidence="1">Belongs to the glutaredoxin family. CGFS subfamily.</text>
</comment>
<evidence type="ECO:0000256" key="1">
    <source>
        <dbReference type="ARBA" id="ARBA00008983"/>
    </source>
</evidence>
<keyword evidence="4" id="KW-1185">Reference proteome</keyword>
<dbReference type="Gene3D" id="3.40.30.10">
    <property type="entry name" value="Glutaredoxin"/>
    <property type="match status" value="1"/>
</dbReference>
<comment type="caution">
    <text evidence="3">The sequence shown here is derived from an EMBL/GenBank/DDBJ whole genome shotgun (WGS) entry which is preliminary data.</text>
</comment>
<dbReference type="InterPro" id="IPR004480">
    <property type="entry name" value="Monothiol_GRX-rel"/>
</dbReference>
<dbReference type="Pfam" id="PF00462">
    <property type="entry name" value="Glutaredoxin"/>
    <property type="match status" value="1"/>
</dbReference>
<dbReference type="GO" id="GO:0006879">
    <property type="term" value="P:intracellular iron ion homeostasis"/>
    <property type="evidence" value="ECO:0007669"/>
    <property type="project" value="TreeGrafter"/>
</dbReference>
<dbReference type="InterPro" id="IPR002109">
    <property type="entry name" value="Glutaredoxin"/>
</dbReference>
<evidence type="ECO:0000259" key="2">
    <source>
        <dbReference type="Pfam" id="PF00462"/>
    </source>
</evidence>
<organism evidence="3 4">
    <name type="scientific">Gossypium schwendimanii</name>
    <name type="common">Cotton</name>
    <dbReference type="NCBI Taxonomy" id="34291"/>
    <lineage>
        <taxon>Eukaryota</taxon>
        <taxon>Viridiplantae</taxon>
        <taxon>Streptophyta</taxon>
        <taxon>Embryophyta</taxon>
        <taxon>Tracheophyta</taxon>
        <taxon>Spermatophyta</taxon>
        <taxon>Magnoliopsida</taxon>
        <taxon>eudicotyledons</taxon>
        <taxon>Gunneridae</taxon>
        <taxon>Pentapetalae</taxon>
        <taxon>rosids</taxon>
        <taxon>malvids</taxon>
        <taxon>Malvales</taxon>
        <taxon>Malvaceae</taxon>
        <taxon>Malvoideae</taxon>
        <taxon>Gossypium</taxon>
    </lineage>
</organism>
<accession>A0A7J9M7A6</accession>
<dbReference type="GO" id="GO:0005829">
    <property type="term" value="C:cytosol"/>
    <property type="evidence" value="ECO:0007669"/>
    <property type="project" value="TreeGrafter"/>
</dbReference>
<dbReference type="SUPFAM" id="SSF52833">
    <property type="entry name" value="Thioredoxin-like"/>
    <property type="match status" value="1"/>
</dbReference>
<dbReference type="PANTHER" id="PTHR10293:SF73">
    <property type="entry name" value="GLUTAREDOXIN-3"/>
    <property type="match status" value="1"/>
</dbReference>
<protein>
    <recommendedName>
        <fullName evidence="2">Glutaredoxin domain-containing protein</fullName>
    </recommendedName>
</protein>
<evidence type="ECO:0000313" key="3">
    <source>
        <dbReference type="EMBL" id="MBA0866707.1"/>
    </source>
</evidence>
<dbReference type="GO" id="GO:0005634">
    <property type="term" value="C:nucleus"/>
    <property type="evidence" value="ECO:0007669"/>
    <property type="project" value="TreeGrafter"/>
</dbReference>
<name>A0A7J9M7A6_GOSSC</name>
<dbReference type="AlphaFoldDB" id="A0A7J9M7A6"/>
<proteinExistence type="inferred from homology"/>
<sequence length="154" mass="17306">MVEWEGARGREAEPQREISEEFSVSAMPYFVFFKFFRISLVTPNSILTTNLFGGSDIVLEMQKSGELKGNPDAPRCGFSSKVVNDLREAGVSFGWLDILTDDEVSQGLEVISNWLTIPQPYYKGELVGGCDIMLELKTMVSRMPEWLSRVVQSV</sequence>
<reference evidence="3 4" key="1">
    <citation type="journal article" date="2019" name="Genome Biol. Evol.">
        <title>Insights into the evolution of the New World diploid cottons (Gossypium, subgenus Houzingenia) based on genome sequencing.</title>
        <authorList>
            <person name="Grover C.E."/>
            <person name="Arick M.A. 2nd"/>
            <person name="Thrash A."/>
            <person name="Conover J.L."/>
            <person name="Sanders W.S."/>
            <person name="Peterson D.G."/>
            <person name="Frelichowski J.E."/>
            <person name="Scheffler J.A."/>
            <person name="Scheffler B.E."/>
            <person name="Wendel J.F."/>
        </authorList>
    </citation>
    <scope>NUCLEOTIDE SEQUENCE [LARGE SCALE GENOMIC DNA]</scope>
    <source>
        <strain evidence="3">1</strain>
        <tissue evidence="3">Leaf</tissue>
    </source>
</reference>
<dbReference type="PANTHER" id="PTHR10293">
    <property type="entry name" value="GLUTAREDOXIN FAMILY MEMBER"/>
    <property type="match status" value="1"/>
</dbReference>
<dbReference type="EMBL" id="JABFAF010000009">
    <property type="protein sequence ID" value="MBA0866707.1"/>
    <property type="molecule type" value="Genomic_DNA"/>
</dbReference>
<feature type="domain" description="Glutaredoxin" evidence="2">
    <location>
        <begin position="74"/>
        <end position="127"/>
    </location>
</feature>
<evidence type="ECO:0000313" key="4">
    <source>
        <dbReference type="Proteomes" id="UP000593576"/>
    </source>
</evidence>
<dbReference type="OrthoDB" id="1669622at2759"/>
<dbReference type="Proteomes" id="UP000593576">
    <property type="component" value="Unassembled WGS sequence"/>
</dbReference>
<gene>
    <name evidence="3" type="ORF">Goshw_023589</name>
</gene>
<dbReference type="InterPro" id="IPR036249">
    <property type="entry name" value="Thioredoxin-like_sf"/>
</dbReference>